<organism evidence="2 3">
    <name type="scientific">Meganyctiphanes norvegica</name>
    <name type="common">Northern krill</name>
    <name type="synonym">Thysanopoda norvegica</name>
    <dbReference type="NCBI Taxonomy" id="48144"/>
    <lineage>
        <taxon>Eukaryota</taxon>
        <taxon>Metazoa</taxon>
        <taxon>Ecdysozoa</taxon>
        <taxon>Arthropoda</taxon>
        <taxon>Crustacea</taxon>
        <taxon>Multicrustacea</taxon>
        <taxon>Malacostraca</taxon>
        <taxon>Eumalacostraca</taxon>
        <taxon>Eucarida</taxon>
        <taxon>Euphausiacea</taxon>
        <taxon>Euphausiidae</taxon>
        <taxon>Meganyctiphanes</taxon>
    </lineage>
</organism>
<feature type="signal peptide" evidence="1">
    <location>
        <begin position="1"/>
        <end position="18"/>
    </location>
</feature>
<evidence type="ECO:0000313" key="3">
    <source>
        <dbReference type="Proteomes" id="UP001497623"/>
    </source>
</evidence>
<keyword evidence="3" id="KW-1185">Reference proteome</keyword>
<gene>
    <name evidence="2" type="ORF">MNOR_LOCUS15454</name>
</gene>
<protein>
    <recommendedName>
        <fullName evidence="4">CUB domain-containing protein</fullName>
    </recommendedName>
</protein>
<evidence type="ECO:0000313" key="2">
    <source>
        <dbReference type="EMBL" id="CAL4095625.1"/>
    </source>
</evidence>
<dbReference type="EMBL" id="CAXKWB010009675">
    <property type="protein sequence ID" value="CAL4095625.1"/>
    <property type="molecule type" value="Genomic_DNA"/>
</dbReference>
<name>A0AAV2QUN9_MEGNR</name>
<evidence type="ECO:0000256" key="1">
    <source>
        <dbReference type="SAM" id="SignalP"/>
    </source>
</evidence>
<feature type="chain" id="PRO_5043618137" description="CUB domain-containing protein" evidence="1">
    <location>
        <begin position="19"/>
        <end position="200"/>
    </location>
</feature>
<dbReference type="AlphaFoldDB" id="A0AAV2QUN9"/>
<sequence length="200" mass="22492">MKVLQITILYILVCYGLADTTKECIKVFSRSNSPALHLPLDNSAQWSCWFQARKPKSTVIIELRDIAISASPESFKFTTGGTGDWHKLTVVQPGRAVQVDGFRKSLRKHTTINLLAIQTTEDILWRTCAEEKGISLSLISSYNNSSVISSQRNSISTLESQGNLRRVNSYPKGSPNLNHYANTGKYYSYVEVDKDVEHYI</sequence>
<accession>A0AAV2QUN9</accession>
<evidence type="ECO:0008006" key="4">
    <source>
        <dbReference type="Google" id="ProtNLM"/>
    </source>
</evidence>
<reference evidence="2 3" key="1">
    <citation type="submission" date="2024-05" db="EMBL/GenBank/DDBJ databases">
        <authorList>
            <person name="Wallberg A."/>
        </authorList>
    </citation>
    <scope>NUCLEOTIDE SEQUENCE [LARGE SCALE GENOMIC DNA]</scope>
</reference>
<dbReference type="Proteomes" id="UP001497623">
    <property type="component" value="Unassembled WGS sequence"/>
</dbReference>
<proteinExistence type="predicted"/>
<keyword evidence="1" id="KW-0732">Signal</keyword>
<comment type="caution">
    <text evidence="2">The sequence shown here is derived from an EMBL/GenBank/DDBJ whole genome shotgun (WGS) entry which is preliminary data.</text>
</comment>